<feature type="region of interest" description="Disordered" evidence="1">
    <location>
        <begin position="1"/>
        <end position="34"/>
    </location>
</feature>
<name>A0A364LI03_9GAMM</name>
<dbReference type="AlphaFoldDB" id="A0A364LI03"/>
<comment type="caution">
    <text evidence="2">The sequence shown here is derived from an EMBL/GenBank/DDBJ whole genome shotgun (WGS) entry which is preliminary data.</text>
</comment>
<evidence type="ECO:0000313" key="2">
    <source>
        <dbReference type="EMBL" id="RAP35938.1"/>
    </source>
</evidence>
<evidence type="ECO:0000256" key="1">
    <source>
        <dbReference type="SAM" id="MobiDB-lite"/>
    </source>
</evidence>
<sequence length="124" mass="13732">MAEELKSDSTQIMQSSLRPGSSPRSEKPVSDVANYSSPLAQAQVSQASKVLTAEEAYKEFQKNFSTLKRLNSFKPDSANARGVEVLGKCDNDFKAALSTHKLVKSIETEVVKEEVETRRDYGLF</sequence>
<evidence type="ECO:0000313" key="3">
    <source>
        <dbReference type="Proteomes" id="UP000249458"/>
    </source>
</evidence>
<accession>A0A364LI03</accession>
<dbReference type="EMBL" id="MVJN01000007">
    <property type="protein sequence ID" value="RAP35938.1"/>
    <property type="molecule type" value="Genomic_DNA"/>
</dbReference>
<gene>
    <name evidence="2" type="ORF">B1207_10180</name>
</gene>
<dbReference type="RefSeq" id="WP_112219867.1">
    <property type="nucleotide sequence ID" value="NZ_MVJN01000007.1"/>
</dbReference>
<organism evidence="2 3">
    <name type="scientific">Legionella quinlivanii</name>
    <dbReference type="NCBI Taxonomy" id="45073"/>
    <lineage>
        <taxon>Bacteria</taxon>
        <taxon>Pseudomonadati</taxon>
        <taxon>Pseudomonadota</taxon>
        <taxon>Gammaproteobacteria</taxon>
        <taxon>Legionellales</taxon>
        <taxon>Legionellaceae</taxon>
        <taxon>Legionella</taxon>
    </lineage>
</organism>
<proteinExistence type="predicted"/>
<protein>
    <submittedName>
        <fullName evidence="2">Uncharacterized protein</fullName>
    </submittedName>
</protein>
<feature type="compositionally biased region" description="Polar residues" evidence="1">
    <location>
        <begin position="8"/>
        <end position="23"/>
    </location>
</feature>
<dbReference type="Proteomes" id="UP000249458">
    <property type="component" value="Unassembled WGS sequence"/>
</dbReference>
<reference evidence="2 3" key="1">
    <citation type="submission" date="2017-02" db="EMBL/GenBank/DDBJ databases">
        <title>Legionella quilivanii strain from human: case report and whole genome sequencing analysis.</title>
        <authorList>
            <person name="Lalancette C."/>
            <person name="Leduc J.-M."/>
            <person name="Levesque S."/>
            <person name="Fournier E."/>
            <person name="Saoud J."/>
            <person name="Faucher S.P."/>
            <person name="Bernard K."/>
            <person name="Martineau C."/>
            <person name="Longtin J."/>
        </authorList>
    </citation>
    <scope>NUCLEOTIDE SEQUENCE [LARGE SCALE GENOMIC DNA]</scope>
    <source>
        <strain evidence="2 3">ID143958</strain>
    </source>
</reference>